<keyword evidence="3" id="KW-0804">Transcription</keyword>
<dbReference type="SMART" id="SM00354">
    <property type="entry name" value="HTH_LACI"/>
    <property type="match status" value="1"/>
</dbReference>
<dbReference type="InterPro" id="IPR028082">
    <property type="entry name" value="Peripla_BP_I"/>
</dbReference>
<evidence type="ECO:0000313" key="5">
    <source>
        <dbReference type="EMBL" id="SDB23752.1"/>
    </source>
</evidence>
<keyword evidence="2" id="KW-0238">DNA-binding</keyword>
<dbReference type="EMBL" id="FMXQ01000003">
    <property type="protein sequence ID" value="SDB23752.1"/>
    <property type="molecule type" value="Genomic_DNA"/>
</dbReference>
<reference evidence="5 6" key="1">
    <citation type="submission" date="2016-10" db="EMBL/GenBank/DDBJ databases">
        <authorList>
            <person name="de Groot N.N."/>
        </authorList>
    </citation>
    <scope>NUCLEOTIDE SEQUENCE [LARGE SCALE GENOMIC DNA]</scope>
    <source>
        <strain evidence="5 6">ATCC 35022</strain>
    </source>
</reference>
<accession>A0A1G6BT08</accession>
<evidence type="ECO:0000313" key="6">
    <source>
        <dbReference type="Proteomes" id="UP000199071"/>
    </source>
</evidence>
<dbReference type="Gene3D" id="1.10.260.40">
    <property type="entry name" value="lambda repressor-like DNA-binding domains"/>
    <property type="match status" value="1"/>
</dbReference>
<keyword evidence="1" id="KW-0805">Transcription regulation</keyword>
<dbReference type="Proteomes" id="UP000199071">
    <property type="component" value="Unassembled WGS sequence"/>
</dbReference>
<dbReference type="SUPFAM" id="SSF53822">
    <property type="entry name" value="Periplasmic binding protein-like I"/>
    <property type="match status" value="1"/>
</dbReference>
<gene>
    <name evidence="5" type="ORF">SAMN02982931_01820</name>
</gene>
<protein>
    <submittedName>
        <fullName evidence="5">Transcriptional regulator, LacI family</fullName>
    </submittedName>
</protein>
<dbReference type="InterPro" id="IPR025997">
    <property type="entry name" value="SBP_2_dom"/>
</dbReference>
<evidence type="ECO:0000256" key="3">
    <source>
        <dbReference type="ARBA" id="ARBA00023163"/>
    </source>
</evidence>
<feature type="domain" description="HTH lacI-type" evidence="4">
    <location>
        <begin position="13"/>
        <end position="58"/>
    </location>
</feature>
<dbReference type="GO" id="GO:0000976">
    <property type="term" value="F:transcription cis-regulatory region binding"/>
    <property type="evidence" value="ECO:0007669"/>
    <property type="project" value="TreeGrafter"/>
</dbReference>
<organism evidence="5 6">
    <name type="scientific">Bauldia litoralis</name>
    <dbReference type="NCBI Taxonomy" id="665467"/>
    <lineage>
        <taxon>Bacteria</taxon>
        <taxon>Pseudomonadati</taxon>
        <taxon>Pseudomonadota</taxon>
        <taxon>Alphaproteobacteria</taxon>
        <taxon>Hyphomicrobiales</taxon>
        <taxon>Kaistiaceae</taxon>
        <taxon>Bauldia</taxon>
    </lineage>
</organism>
<evidence type="ECO:0000256" key="2">
    <source>
        <dbReference type="ARBA" id="ARBA00023125"/>
    </source>
</evidence>
<dbReference type="RefSeq" id="WP_090876092.1">
    <property type="nucleotide sequence ID" value="NZ_FMXQ01000003.1"/>
</dbReference>
<sequence length="350" mass="38322">MNDRDERSVPTRATIAEVARAAGVSTATVDRTLNNRAGVKARTRTQVLDAAERLGYLPERRSETADPGSIVDIDFLLPGGTNTFLRMLADHLDALAVARRDTVRIRTHLIEGFNPDALARKLVELKETSGGIGVIPLDHPAVREAIRSVAESGVPVLTMVSDISNVARIGYVGIDNRAAGRLAGHLLGRFIRPGGTEVGLFTGSLSYRGHEEREMGFRHILAEEYPHLKVVELREVRDDSRRAHGEAAALLAAYRNLSGIYNIGGGNRGIGQALEEAGRARDVVFVCHELTEYTRRFLIGGIVDAVIDQNPRIEARDAVDWLTQAARGRPEPTLPPIRTQVIFKENIPQI</sequence>
<dbReference type="Pfam" id="PF13407">
    <property type="entry name" value="Peripla_BP_4"/>
    <property type="match status" value="1"/>
</dbReference>
<dbReference type="Pfam" id="PF00356">
    <property type="entry name" value="LacI"/>
    <property type="match status" value="1"/>
</dbReference>
<evidence type="ECO:0000256" key="1">
    <source>
        <dbReference type="ARBA" id="ARBA00023015"/>
    </source>
</evidence>
<dbReference type="CDD" id="cd01392">
    <property type="entry name" value="HTH_LacI"/>
    <property type="match status" value="1"/>
</dbReference>
<dbReference type="OrthoDB" id="9805774at2"/>
<dbReference type="SUPFAM" id="SSF47413">
    <property type="entry name" value="lambda repressor-like DNA-binding domains"/>
    <property type="match status" value="1"/>
</dbReference>
<dbReference type="PANTHER" id="PTHR30146:SF152">
    <property type="entry name" value="TRANSCRIPTIONAL REGULATORY PROTEIN"/>
    <property type="match status" value="1"/>
</dbReference>
<dbReference type="InterPro" id="IPR010982">
    <property type="entry name" value="Lambda_DNA-bd_dom_sf"/>
</dbReference>
<proteinExistence type="predicted"/>
<dbReference type="PANTHER" id="PTHR30146">
    <property type="entry name" value="LACI-RELATED TRANSCRIPTIONAL REPRESSOR"/>
    <property type="match status" value="1"/>
</dbReference>
<dbReference type="PROSITE" id="PS50932">
    <property type="entry name" value="HTH_LACI_2"/>
    <property type="match status" value="1"/>
</dbReference>
<keyword evidence="6" id="KW-1185">Reference proteome</keyword>
<evidence type="ECO:0000259" key="4">
    <source>
        <dbReference type="PROSITE" id="PS50932"/>
    </source>
</evidence>
<dbReference type="AlphaFoldDB" id="A0A1G6BT08"/>
<name>A0A1G6BT08_9HYPH</name>
<dbReference type="GO" id="GO:0003700">
    <property type="term" value="F:DNA-binding transcription factor activity"/>
    <property type="evidence" value="ECO:0007669"/>
    <property type="project" value="TreeGrafter"/>
</dbReference>
<dbReference type="Gene3D" id="3.40.50.2300">
    <property type="match status" value="2"/>
</dbReference>
<dbReference type="InterPro" id="IPR000843">
    <property type="entry name" value="HTH_LacI"/>
</dbReference>
<dbReference type="CDD" id="cd06307">
    <property type="entry name" value="PBP1_sugar_binding"/>
    <property type="match status" value="1"/>
</dbReference>
<dbReference type="STRING" id="665467.SAMN02982931_01820"/>